<reference evidence="11 12" key="1">
    <citation type="submission" date="2023-04" db="EMBL/GenBank/DDBJ databases">
        <title>A long-awaited taxogenomic arrangement of the family Halomonadaceae.</title>
        <authorList>
            <person name="De La Haba R."/>
            <person name="Chuvochina M."/>
            <person name="Wittouck S."/>
            <person name="Arahal D.R."/>
            <person name="Sanchez-Porro C."/>
            <person name="Hugenholtz P."/>
            <person name="Ventosa A."/>
        </authorList>
    </citation>
    <scope>NUCLEOTIDE SEQUENCE [LARGE SCALE GENOMIC DNA]</scope>
    <source>
        <strain evidence="11 12">DSM 22428</strain>
    </source>
</reference>
<evidence type="ECO:0000256" key="2">
    <source>
        <dbReference type="ARBA" id="ARBA00009772"/>
    </source>
</evidence>
<evidence type="ECO:0000313" key="11">
    <source>
        <dbReference type="EMBL" id="MDR5895168.1"/>
    </source>
</evidence>
<keyword evidence="11" id="KW-0969">Cilium</keyword>
<proteinExistence type="inferred from homology"/>
<feature type="transmembrane region" description="Helical" evidence="10">
    <location>
        <begin position="148"/>
        <end position="167"/>
    </location>
</feature>
<evidence type="ECO:0000313" key="12">
    <source>
        <dbReference type="Proteomes" id="UP001269375"/>
    </source>
</evidence>
<dbReference type="NCBIfam" id="TIGR01400">
    <property type="entry name" value="fliR"/>
    <property type="match status" value="1"/>
</dbReference>
<keyword evidence="4 10" id="KW-1003">Cell membrane</keyword>
<evidence type="ECO:0000256" key="4">
    <source>
        <dbReference type="ARBA" id="ARBA00022475"/>
    </source>
</evidence>
<evidence type="ECO:0000256" key="3">
    <source>
        <dbReference type="ARBA" id="ARBA00021717"/>
    </source>
</evidence>
<keyword evidence="11" id="KW-0966">Cell projection</keyword>
<sequence length="262" mass="28422">MLEITTAQLNYWLTAFMWPFIRVLAFIAAAPVFRHSSMPRIPQIGIAALFTIAIVPSLPPLPNVPFISYAGIWLVVQQILIGVSLGFVVRLVFSAIQMAASFISFQMGLSFATFFSPDSGGSTMVLARFFDLIALMLFLALNGHLYMLEVLANTFTLLPIGATALNASAWNTIAMWGSLLFSAGLLLALPLITALLITNLAMGILNRAAPQLTIFSIGFPMTLLFGVVLITFLLPEMGGIFEQLFKQGLDMMAELARTLGAP</sequence>
<feature type="transmembrane region" description="Helical" evidence="10">
    <location>
        <begin position="12"/>
        <end position="32"/>
    </location>
</feature>
<dbReference type="Proteomes" id="UP001269375">
    <property type="component" value="Unassembled WGS sequence"/>
</dbReference>
<evidence type="ECO:0000256" key="5">
    <source>
        <dbReference type="ARBA" id="ARBA00022692"/>
    </source>
</evidence>
<keyword evidence="7 10" id="KW-0472">Membrane</keyword>
<dbReference type="Pfam" id="PF01311">
    <property type="entry name" value="Bac_export_1"/>
    <property type="match status" value="1"/>
</dbReference>
<dbReference type="PANTHER" id="PTHR30065">
    <property type="entry name" value="FLAGELLAR BIOSYNTHETIC PROTEIN FLIR"/>
    <property type="match status" value="1"/>
</dbReference>
<comment type="subcellular location">
    <subcellularLocation>
        <location evidence="10">Cell membrane</location>
        <topology evidence="10">Multi-pass membrane protein</topology>
    </subcellularLocation>
    <subcellularLocation>
        <location evidence="10">Bacterial flagellum basal body</location>
    </subcellularLocation>
</comment>
<comment type="similarity">
    <text evidence="2 10">Belongs to the FliR/MopE/SpaR family.</text>
</comment>
<feature type="transmembrane region" description="Helical" evidence="10">
    <location>
        <begin position="121"/>
        <end position="141"/>
    </location>
</feature>
<feature type="transmembrane region" description="Helical" evidence="10">
    <location>
        <begin position="173"/>
        <end position="200"/>
    </location>
</feature>
<feature type="transmembrane region" description="Helical" evidence="10">
    <location>
        <begin position="44"/>
        <end position="61"/>
    </location>
</feature>
<keyword evidence="8 10" id="KW-0975">Bacterial flagellum</keyword>
<keyword evidence="6 10" id="KW-1133">Transmembrane helix</keyword>
<protein>
    <recommendedName>
        <fullName evidence="3 9">Flagellar biosynthetic protein FliR</fullName>
    </recommendedName>
</protein>
<keyword evidence="12" id="KW-1185">Reference proteome</keyword>
<organism evidence="11 12">
    <name type="scientific">Larsenimonas suaedae</name>
    <dbReference type="NCBI Taxonomy" id="1851019"/>
    <lineage>
        <taxon>Bacteria</taxon>
        <taxon>Pseudomonadati</taxon>
        <taxon>Pseudomonadota</taxon>
        <taxon>Gammaproteobacteria</taxon>
        <taxon>Oceanospirillales</taxon>
        <taxon>Halomonadaceae</taxon>
        <taxon>Larsenimonas</taxon>
    </lineage>
</organism>
<dbReference type="EMBL" id="JARWAO010000002">
    <property type="protein sequence ID" value="MDR5895168.1"/>
    <property type="molecule type" value="Genomic_DNA"/>
</dbReference>
<evidence type="ECO:0000256" key="6">
    <source>
        <dbReference type="ARBA" id="ARBA00022989"/>
    </source>
</evidence>
<dbReference type="InterPro" id="IPR002010">
    <property type="entry name" value="T3SS_IM_R"/>
</dbReference>
<dbReference type="PANTHER" id="PTHR30065:SF8">
    <property type="entry name" value="FLAGELLAR BIOSYNTHETIC PROTEIN FLIR"/>
    <property type="match status" value="1"/>
</dbReference>
<name>A0ABU1GUW7_9GAMM</name>
<dbReference type="PRINTS" id="PR00953">
    <property type="entry name" value="TYPE3IMRPROT"/>
</dbReference>
<keyword evidence="11" id="KW-0282">Flagellum</keyword>
<accession>A0ABU1GUW7</accession>
<gene>
    <name evidence="11" type="primary">fliR</name>
    <name evidence="11" type="ORF">QC825_03625</name>
</gene>
<comment type="caution">
    <text evidence="11">The sequence shown here is derived from an EMBL/GenBank/DDBJ whole genome shotgun (WGS) entry which is preliminary data.</text>
</comment>
<evidence type="ECO:0000256" key="1">
    <source>
        <dbReference type="ARBA" id="ARBA00002578"/>
    </source>
</evidence>
<feature type="transmembrane region" description="Helical" evidence="10">
    <location>
        <begin position="212"/>
        <end position="234"/>
    </location>
</feature>
<dbReference type="InterPro" id="IPR006303">
    <property type="entry name" value="FliR"/>
</dbReference>
<comment type="function">
    <text evidence="1 10">Role in flagellar biosynthesis.</text>
</comment>
<feature type="transmembrane region" description="Helical" evidence="10">
    <location>
        <begin position="96"/>
        <end position="115"/>
    </location>
</feature>
<evidence type="ECO:0000256" key="8">
    <source>
        <dbReference type="ARBA" id="ARBA00023143"/>
    </source>
</evidence>
<evidence type="ECO:0000256" key="7">
    <source>
        <dbReference type="ARBA" id="ARBA00023136"/>
    </source>
</evidence>
<evidence type="ECO:0000256" key="9">
    <source>
        <dbReference type="NCBIfam" id="TIGR01400"/>
    </source>
</evidence>
<evidence type="ECO:0000256" key="10">
    <source>
        <dbReference type="RuleBase" id="RU362071"/>
    </source>
</evidence>
<dbReference type="RefSeq" id="WP_251590396.1">
    <property type="nucleotide sequence ID" value="NZ_JAMLJI010000001.1"/>
</dbReference>
<keyword evidence="5 10" id="KW-0812">Transmembrane</keyword>